<accession>V8QZD3</accession>
<keyword evidence="2" id="KW-1185">Reference proteome</keyword>
<proteinExistence type="predicted"/>
<reference evidence="1 2" key="1">
    <citation type="journal article" date="2014" name="Genome Announc.">
        <title>Draft Genome Sequence of Advenella kashmirensis Strain W13003, a Polycyclic Aromatic Hydrocarbon-Degrading Bacterium.</title>
        <authorList>
            <person name="Wang X."/>
            <person name="Jin D."/>
            <person name="Zhou L."/>
            <person name="Wu L."/>
            <person name="An W."/>
            <person name="Zhao L."/>
        </authorList>
    </citation>
    <scope>NUCLEOTIDE SEQUENCE [LARGE SCALE GENOMIC DNA]</scope>
    <source>
        <strain evidence="1 2">W13003</strain>
    </source>
</reference>
<name>V8QZD3_9BURK</name>
<dbReference type="PATRIC" id="fig|1424334.3.peg.428"/>
<dbReference type="RefSeq" id="WP_024003499.1">
    <property type="nucleotide sequence ID" value="NZ_KI650979.1"/>
</dbReference>
<dbReference type="Proteomes" id="UP000018733">
    <property type="component" value="Unassembled WGS sequence"/>
</dbReference>
<dbReference type="OrthoDB" id="8683362at2"/>
<dbReference type="HOGENOM" id="CLU_1599236_0_0_4"/>
<evidence type="ECO:0000313" key="2">
    <source>
        <dbReference type="Proteomes" id="UP000018733"/>
    </source>
</evidence>
<protein>
    <submittedName>
        <fullName evidence="1">Uncharacterized protein</fullName>
    </submittedName>
</protein>
<dbReference type="STRING" id="1424334.W822_02155"/>
<gene>
    <name evidence="1" type="ORF">W822_02155</name>
</gene>
<organism evidence="1 2">
    <name type="scientific">Advenella kashmirensis W13003</name>
    <dbReference type="NCBI Taxonomy" id="1424334"/>
    <lineage>
        <taxon>Bacteria</taxon>
        <taxon>Pseudomonadati</taxon>
        <taxon>Pseudomonadota</taxon>
        <taxon>Betaproteobacteria</taxon>
        <taxon>Burkholderiales</taxon>
        <taxon>Alcaligenaceae</taxon>
    </lineage>
</organism>
<comment type="caution">
    <text evidence="1">The sequence shown here is derived from an EMBL/GenBank/DDBJ whole genome shotgun (WGS) entry which is preliminary data.</text>
</comment>
<sequence length="166" mass="18995">MTVYGKKFENVYEKNLISDIDGVETVEVTGKTTYNYTNGLTIDATGQTFYRKANQVSTKTPKHSLDYQTSETYGIAQLGYATINYQANVTNLAVAIWKTETSTSYNLAGGLFVNPSPIKMFRSGARKRDHPRIYEFHLVLREKKVEERKKINALCTKLYKLHMWGF</sequence>
<dbReference type="AlphaFoldDB" id="V8QZD3"/>
<evidence type="ECO:0000313" key="1">
    <source>
        <dbReference type="EMBL" id="ETF04675.1"/>
    </source>
</evidence>
<dbReference type="EMBL" id="AYXT01000001">
    <property type="protein sequence ID" value="ETF04675.1"/>
    <property type="molecule type" value="Genomic_DNA"/>
</dbReference>